<dbReference type="InterPro" id="IPR015590">
    <property type="entry name" value="Aldehyde_DH_dom"/>
</dbReference>
<dbReference type="Pfam" id="PF00171">
    <property type="entry name" value="Aldedh"/>
    <property type="match status" value="1"/>
</dbReference>
<sequence>MASPTTVFPEITSSVAALRASFATNKTKAVSWRRKQLLSLYKFLSSNENLIQQVLFKDLHRPPAEVSSELVSTINEVVYALNNLSDWTKPVPCEKNPATLLDVIETRQEPLGVVLIISPFNYPVNLLVAPLVSALAAGNCVVLKPSEVASHTEQMWVEWVPKLFDSSCVKVVTGGIQETKWLLEQRLDKVFFTGSTTVGKSIAQTCAKNLVPLALELGGKCPVYVDESANIPVIARRIAWAKCMNNGQICLAPDYILAHTSVAAKLSSSLRASFKEFYSANPRASKEYGRLINRNHTQRVAKLLARQTAQAHSKVECGGEYSVEECFVAPTVISGVKPTDPLMEEEIFGPVVGIVQVSSVDEALNAINARERPLSIYVCTESKSVVDKFASSTSSGSLLVNDFYFNMTLEDMPFGGIGYSGIGKCHGHAGFLGTSSDLFYIN</sequence>
<organism evidence="7 8">
    <name type="scientific">Rhizoclosmatium globosum</name>
    <dbReference type="NCBI Taxonomy" id="329046"/>
    <lineage>
        <taxon>Eukaryota</taxon>
        <taxon>Fungi</taxon>
        <taxon>Fungi incertae sedis</taxon>
        <taxon>Chytridiomycota</taxon>
        <taxon>Chytridiomycota incertae sedis</taxon>
        <taxon>Chytridiomycetes</taxon>
        <taxon>Chytridiales</taxon>
        <taxon>Chytriomycetaceae</taxon>
        <taxon>Rhizoclosmatium</taxon>
    </lineage>
</organism>
<evidence type="ECO:0000256" key="1">
    <source>
        <dbReference type="ARBA" id="ARBA00009986"/>
    </source>
</evidence>
<keyword evidence="2 4" id="KW-0560">Oxidoreductase</keyword>
<dbReference type="Proteomes" id="UP000193642">
    <property type="component" value="Unassembled WGS sequence"/>
</dbReference>
<dbReference type="GO" id="GO:0005737">
    <property type="term" value="C:cytoplasm"/>
    <property type="evidence" value="ECO:0007669"/>
    <property type="project" value="TreeGrafter"/>
</dbReference>
<dbReference type="EMBL" id="MCGO01000013">
    <property type="protein sequence ID" value="ORY47627.1"/>
    <property type="molecule type" value="Genomic_DNA"/>
</dbReference>
<evidence type="ECO:0000256" key="3">
    <source>
        <dbReference type="ARBA" id="ARBA00023027"/>
    </source>
</evidence>
<dbReference type="InterPro" id="IPR016161">
    <property type="entry name" value="Ald_DH/histidinol_DH"/>
</dbReference>
<evidence type="ECO:0000256" key="4">
    <source>
        <dbReference type="PIRNR" id="PIRNR036492"/>
    </source>
</evidence>
<keyword evidence="3" id="KW-0520">NAD</keyword>
<dbReference type="CDD" id="cd07087">
    <property type="entry name" value="ALDH_F3-13-14_CALDH-like"/>
    <property type="match status" value="1"/>
</dbReference>
<dbReference type="InterPro" id="IPR016162">
    <property type="entry name" value="Ald_DH_N"/>
</dbReference>
<reference evidence="7 8" key="1">
    <citation type="submission" date="2016-07" db="EMBL/GenBank/DDBJ databases">
        <title>Pervasive Adenine N6-methylation of Active Genes in Fungi.</title>
        <authorList>
            <consortium name="DOE Joint Genome Institute"/>
            <person name="Mondo S.J."/>
            <person name="Dannebaum R.O."/>
            <person name="Kuo R.C."/>
            <person name="Labutti K."/>
            <person name="Haridas S."/>
            <person name="Kuo A."/>
            <person name="Salamov A."/>
            <person name="Ahrendt S.R."/>
            <person name="Lipzen A."/>
            <person name="Sullivan W."/>
            <person name="Andreopoulos W.B."/>
            <person name="Clum A."/>
            <person name="Lindquist E."/>
            <person name="Daum C."/>
            <person name="Ramamoorthy G.K."/>
            <person name="Gryganskyi A."/>
            <person name="Culley D."/>
            <person name="Magnuson J.K."/>
            <person name="James T.Y."/>
            <person name="O'Malley M.A."/>
            <person name="Stajich J.E."/>
            <person name="Spatafora J.W."/>
            <person name="Visel A."/>
            <person name="Grigoriev I.V."/>
        </authorList>
    </citation>
    <scope>NUCLEOTIDE SEQUENCE [LARGE SCALE GENOMIC DNA]</scope>
    <source>
        <strain evidence="7 8">JEL800</strain>
    </source>
</reference>
<dbReference type="AlphaFoldDB" id="A0A1Y2CKY8"/>
<protein>
    <recommendedName>
        <fullName evidence="4">Aldehyde dehydrogenase</fullName>
    </recommendedName>
</protein>
<evidence type="ECO:0000259" key="6">
    <source>
        <dbReference type="Pfam" id="PF00171"/>
    </source>
</evidence>
<evidence type="ECO:0000256" key="5">
    <source>
        <dbReference type="PIRSR" id="PIRSR036492-1"/>
    </source>
</evidence>
<evidence type="ECO:0000313" key="8">
    <source>
        <dbReference type="Proteomes" id="UP000193642"/>
    </source>
</evidence>
<dbReference type="Gene3D" id="3.40.309.10">
    <property type="entry name" value="Aldehyde Dehydrogenase, Chain A, domain 2"/>
    <property type="match status" value="1"/>
</dbReference>
<accession>A0A1Y2CKY8</accession>
<dbReference type="PANTHER" id="PTHR43570:SF16">
    <property type="entry name" value="ALDEHYDE DEHYDROGENASE TYPE III, ISOFORM Q"/>
    <property type="match status" value="1"/>
</dbReference>
<keyword evidence="8" id="KW-1185">Reference proteome</keyword>
<evidence type="ECO:0000313" key="7">
    <source>
        <dbReference type="EMBL" id="ORY47627.1"/>
    </source>
</evidence>
<dbReference type="GO" id="GO:0006081">
    <property type="term" value="P:aldehyde metabolic process"/>
    <property type="evidence" value="ECO:0007669"/>
    <property type="project" value="InterPro"/>
</dbReference>
<dbReference type="PIRSF" id="PIRSF036492">
    <property type="entry name" value="ALDH"/>
    <property type="match status" value="1"/>
</dbReference>
<gene>
    <name evidence="7" type="ORF">BCR33DRAFT_753352</name>
</gene>
<feature type="active site" evidence="5">
    <location>
        <position position="216"/>
    </location>
</feature>
<dbReference type="Gene3D" id="3.40.605.10">
    <property type="entry name" value="Aldehyde Dehydrogenase, Chain A, domain 1"/>
    <property type="match status" value="1"/>
</dbReference>
<evidence type="ECO:0000256" key="2">
    <source>
        <dbReference type="ARBA" id="ARBA00023002"/>
    </source>
</evidence>
<dbReference type="PANTHER" id="PTHR43570">
    <property type="entry name" value="ALDEHYDE DEHYDROGENASE"/>
    <property type="match status" value="1"/>
</dbReference>
<dbReference type="InterPro" id="IPR016163">
    <property type="entry name" value="Ald_DH_C"/>
</dbReference>
<dbReference type="FunFam" id="3.40.309.10:FF:000003">
    <property type="entry name" value="Aldehyde dehydrogenase"/>
    <property type="match status" value="1"/>
</dbReference>
<dbReference type="OrthoDB" id="440325at2759"/>
<comment type="caution">
    <text evidence="7">The sequence shown here is derived from an EMBL/GenBank/DDBJ whole genome shotgun (WGS) entry which is preliminary data.</text>
</comment>
<dbReference type="SUPFAM" id="SSF53720">
    <property type="entry name" value="ALDH-like"/>
    <property type="match status" value="1"/>
</dbReference>
<feature type="domain" description="Aldehyde dehydrogenase" evidence="6">
    <location>
        <begin position="12"/>
        <end position="431"/>
    </location>
</feature>
<comment type="similarity">
    <text evidence="1 4">Belongs to the aldehyde dehydrogenase family.</text>
</comment>
<dbReference type="FunFam" id="3.40.605.10:FF:000004">
    <property type="entry name" value="Aldehyde dehydrogenase"/>
    <property type="match status" value="1"/>
</dbReference>
<feature type="active site" evidence="5">
    <location>
        <position position="250"/>
    </location>
</feature>
<dbReference type="STRING" id="329046.A0A1Y2CKY8"/>
<name>A0A1Y2CKY8_9FUNG</name>
<dbReference type="GO" id="GO:0004029">
    <property type="term" value="F:aldehyde dehydrogenase (NAD+) activity"/>
    <property type="evidence" value="ECO:0007669"/>
    <property type="project" value="TreeGrafter"/>
</dbReference>
<proteinExistence type="inferred from homology"/>
<dbReference type="InterPro" id="IPR012394">
    <property type="entry name" value="Aldehyde_DH_NAD(P)"/>
</dbReference>